<evidence type="ECO:0000313" key="2">
    <source>
        <dbReference type="EMBL" id="PRP72800.1"/>
    </source>
</evidence>
<dbReference type="Gene3D" id="3.30.710.10">
    <property type="entry name" value="Potassium Channel Kv1.1, Chain A"/>
    <property type="match status" value="1"/>
</dbReference>
<gene>
    <name evidence="2" type="ORF">PROFUN_07700</name>
</gene>
<organism evidence="2 3">
    <name type="scientific">Planoprotostelium fungivorum</name>
    <dbReference type="NCBI Taxonomy" id="1890364"/>
    <lineage>
        <taxon>Eukaryota</taxon>
        <taxon>Amoebozoa</taxon>
        <taxon>Evosea</taxon>
        <taxon>Variosea</taxon>
        <taxon>Cavosteliida</taxon>
        <taxon>Cavosteliaceae</taxon>
        <taxon>Planoprotostelium</taxon>
    </lineage>
</organism>
<dbReference type="AlphaFoldDB" id="A0A2P6MM80"/>
<dbReference type="GO" id="GO:0051260">
    <property type="term" value="P:protein homooligomerization"/>
    <property type="evidence" value="ECO:0007669"/>
    <property type="project" value="InterPro"/>
</dbReference>
<comment type="caution">
    <text evidence="2">The sequence shown here is derived from an EMBL/GenBank/DDBJ whole genome shotgun (WGS) entry which is preliminary data.</text>
</comment>
<dbReference type="Proteomes" id="UP000241769">
    <property type="component" value="Unassembled WGS sequence"/>
</dbReference>
<reference evidence="2 3" key="1">
    <citation type="journal article" date="2018" name="Genome Biol. Evol.">
        <title>Multiple Roots of Fruiting Body Formation in Amoebozoa.</title>
        <authorList>
            <person name="Hillmann F."/>
            <person name="Forbes G."/>
            <person name="Novohradska S."/>
            <person name="Ferling I."/>
            <person name="Riege K."/>
            <person name="Groth M."/>
            <person name="Westermann M."/>
            <person name="Marz M."/>
            <person name="Spaller T."/>
            <person name="Winckler T."/>
            <person name="Schaap P."/>
            <person name="Glockner G."/>
        </authorList>
    </citation>
    <scope>NUCLEOTIDE SEQUENCE [LARGE SCALE GENOMIC DNA]</scope>
    <source>
        <strain evidence="2 3">Jena</strain>
    </source>
</reference>
<accession>A0A2P6MM80</accession>
<dbReference type="InterPro" id="IPR003131">
    <property type="entry name" value="T1-type_BTB"/>
</dbReference>
<evidence type="ECO:0000259" key="1">
    <source>
        <dbReference type="Pfam" id="PF02214"/>
    </source>
</evidence>
<dbReference type="SUPFAM" id="SSF54695">
    <property type="entry name" value="POZ domain"/>
    <property type="match status" value="1"/>
</dbReference>
<feature type="domain" description="Potassium channel tetramerisation-type BTB" evidence="1">
    <location>
        <begin position="96"/>
        <end position="177"/>
    </location>
</feature>
<dbReference type="InParanoid" id="A0A2P6MM80"/>
<proteinExistence type="predicted"/>
<dbReference type="EMBL" id="MDYQ01000812">
    <property type="protein sequence ID" value="PRP72800.1"/>
    <property type="molecule type" value="Genomic_DNA"/>
</dbReference>
<dbReference type="InterPro" id="IPR011333">
    <property type="entry name" value="SKP1/BTB/POZ_sf"/>
</dbReference>
<sequence>MTCLVWSLRSFDCCGQLYCEVTPLDLLMLRECLHSRPPVTFSIRFLCDVDFWSEFESYKPHPKRAIYRRTDELHVRPKTEKHFCLAHMESEPSKIVVFNARGTLFSVLKRTIAFHKDSALASMIRAWEGGTNTVPKNCKSDCDIYLDINAQVFSVILDFLTLGRLLPSNDMNITLLLDVLEVLGPFAFTTDVQDEQREEKMIHLRSYTKDTCSIKETDLLKFPGCILRKMYQGREDENAPIDVYLDSDMLRWLKNYITTNTCPLMPHISLRNIESTCRRFDLPVPRLQDLVLTIDTSRLWSDMIEQETEILKLAFRIASDVVKFISSNIKALQWQIFFVNGNGCRPQTRPTYSFLTTPLFDVTVTNFIAISKEPIRSWMSDFIKAFMSPDAEVTISRELGSYIGGSSYHHLEFVIQDEKPFNIEWPDIDMKKMHEILQVSRTDGKEEE</sequence>
<protein>
    <recommendedName>
        <fullName evidence="1">Potassium channel tetramerisation-type BTB domain-containing protein</fullName>
    </recommendedName>
</protein>
<evidence type="ECO:0000313" key="3">
    <source>
        <dbReference type="Proteomes" id="UP000241769"/>
    </source>
</evidence>
<keyword evidence="3" id="KW-1185">Reference proteome</keyword>
<dbReference type="Pfam" id="PF02214">
    <property type="entry name" value="BTB_2"/>
    <property type="match status" value="1"/>
</dbReference>
<name>A0A2P6MM80_9EUKA</name>